<reference evidence="8 9" key="1">
    <citation type="submission" date="2017-09" db="EMBL/GenBank/DDBJ databases">
        <title>Depth-based differentiation of microbial function through sediment-hosted aquifers and enrichment of novel symbionts in the deep terrestrial subsurface.</title>
        <authorList>
            <person name="Probst A.J."/>
            <person name="Ladd B."/>
            <person name="Jarett J.K."/>
            <person name="Geller-Mcgrath D.E."/>
            <person name="Sieber C.M."/>
            <person name="Emerson J.B."/>
            <person name="Anantharaman K."/>
            <person name="Thomas B.C."/>
            <person name="Malmstrom R."/>
            <person name="Stieglmeier M."/>
            <person name="Klingl A."/>
            <person name="Woyke T."/>
            <person name="Ryan C.M."/>
            <person name="Banfield J.F."/>
        </authorList>
    </citation>
    <scope>NUCLEOTIDE SEQUENCE [LARGE SCALE GENOMIC DNA]</scope>
    <source>
        <strain evidence="8">CG22_combo_CG10-13_8_21_14_all_36_13</strain>
    </source>
</reference>
<gene>
    <name evidence="6 8" type="primary">rnpA</name>
    <name evidence="8" type="ORF">COW81_00215</name>
</gene>
<protein>
    <recommendedName>
        <fullName evidence="6 7">Ribonuclease P protein component</fullName>
        <shortName evidence="6">RNase P protein</shortName>
        <shortName evidence="6">RNaseP protein</shortName>
        <ecNumber evidence="6 7">3.1.26.5</ecNumber>
    </recommendedName>
    <alternativeName>
        <fullName evidence="6">Protein C5</fullName>
    </alternativeName>
</protein>
<dbReference type="Pfam" id="PF00825">
    <property type="entry name" value="Ribonuclease_P"/>
    <property type="match status" value="1"/>
</dbReference>
<comment type="catalytic activity">
    <reaction evidence="6">
        <text>Endonucleolytic cleavage of RNA, removing 5'-extranucleotides from tRNA precursor.</text>
        <dbReference type="EC" id="3.1.26.5"/>
    </reaction>
</comment>
<organism evidence="8 9">
    <name type="scientific">Candidatus Campbellbacteria bacterium CG22_combo_CG10-13_8_21_14_all_36_13</name>
    <dbReference type="NCBI Taxonomy" id="1974529"/>
    <lineage>
        <taxon>Bacteria</taxon>
        <taxon>Candidatus Campbelliibacteriota</taxon>
    </lineage>
</organism>
<evidence type="ECO:0000256" key="2">
    <source>
        <dbReference type="ARBA" id="ARBA00022722"/>
    </source>
</evidence>
<evidence type="ECO:0000256" key="3">
    <source>
        <dbReference type="ARBA" id="ARBA00022759"/>
    </source>
</evidence>
<dbReference type="GO" id="GO:0000049">
    <property type="term" value="F:tRNA binding"/>
    <property type="evidence" value="ECO:0007669"/>
    <property type="project" value="UniProtKB-UniRule"/>
</dbReference>
<evidence type="ECO:0000256" key="4">
    <source>
        <dbReference type="ARBA" id="ARBA00022801"/>
    </source>
</evidence>
<keyword evidence="4 6" id="KW-0378">Hydrolase</keyword>
<dbReference type="EMBL" id="PCTT01000003">
    <property type="protein sequence ID" value="PIP87444.1"/>
    <property type="molecule type" value="Genomic_DNA"/>
</dbReference>
<dbReference type="SUPFAM" id="SSF54211">
    <property type="entry name" value="Ribosomal protein S5 domain 2-like"/>
    <property type="match status" value="1"/>
</dbReference>
<comment type="function">
    <text evidence="6">RNaseP catalyzes the removal of the 5'-leader sequence from pre-tRNA to produce the mature 5'-terminus. It can also cleave other RNA substrates such as 4.5S RNA. The protein component plays an auxiliary but essential role in vivo by binding to the 5'-leader sequence and broadening the substrate specificity of the ribozyme.</text>
</comment>
<dbReference type="NCBIfam" id="TIGR00188">
    <property type="entry name" value="rnpA"/>
    <property type="match status" value="1"/>
</dbReference>
<dbReference type="HAMAP" id="MF_00227">
    <property type="entry name" value="RNase_P"/>
    <property type="match status" value="1"/>
</dbReference>
<evidence type="ECO:0000256" key="1">
    <source>
        <dbReference type="ARBA" id="ARBA00022694"/>
    </source>
</evidence>
<name>A0A2H0DZ34_9BACT</name>
<accession>A0A2H0DZ34</accession>
<comment type="subunit">
    <text evidence="6">Consists of a catalytic RNA component (M1 or rnpB) and a protein subunit.</text>
</comment>
<dbReference type="EC" id="3.1.26.5" evidence="6 7"/>
<sequence length="107" mass="12617">MLSKDKKLNKDLFNKVFSTGKTIHGETLYIKFTKNNNETKRFAVVVPKKVEKMAVKRVFLKRKIFNVLKDIYNNIKPNIDCIIFFKNKDIENLKEEISSLLNKTNSY</sequence>
<dbReference type="Proteomes" id="UP000231143">
    <property type="component" value="Unassembled WGS sequence"/>
</dbReference>
<dbReference type="PANTHER" id="PTHR33992:SF1">
    <property type="entry name" value="RIBONUCLEASE P PROTEIN COMPONENT"/>
    <property type="match status" value="1"/>
</dbReference>
<comment type="similarity">
    <text evidence="6">Belongs to the RnpA family.</text>
</comment>
<keyword evidence="3 6" id="KW-0255">Endonuclease</keyword>
<evidence type="ECO:0000313" key="9">
    <source>
        <dbReference type="Proteomes" id="UP000231143"/>
    </source>
</evidence>
<evidence type="ECO:0000256" key="5">
    <source>
        <dbReference type="ARBA" id="ARBA00022884"/>
    </source>
</evidence>
<keyword evidence="5 6" id="KW-0694">RNA-binding</keyword>
<dbReference type="AlphaFoldDB" id="A0A2H0DZ34"/>
<comment type="caution">
    <text evidence="8">The sequence shown here is derived from an EMBL/GenBank/DDBJ whole genome shotgun (WGS) entry which is preliminary data.</text>
</comment>
<dbReference type="GO" id="GO:0001682">
    <property type="term" value="P:tRNA 5'-leader removal"/>
    <property type="evidence" value="ECO:0007669"/>
    <property type="project" value="UniProtKB-UniRule"/>
</dbReference>
<dbReference type="InterPro" id="IPR014721">
    <property type="entry name" value="Ribsml_uS5_D2-typ_fold_subgr"/>
</dbReference>
<dbReference type="Gene3D" id="3.30.230.10">
    <property type="match status" value="1"/>
</dbReference>
<dbReference type="InterPro" id="IPR020568">
    <property type="entry name" value="Ribosomal_Su5_D2-typ_SF"/>
</dbReference>
<keyword evidence="1 6" id="KW-0819">tRNA processing</keyword>
<evidence type="ECO:0000313" key="8">
    <source>
        <dbReference type="EMBL" id="PIP87444.1"/>
    </source>
</evidence>
<evidence type="ECO:0000256" key="6">
    <source>
        <dbReference type="HAMAP-Rule" id="MF_00227"/>
    </source>
</evidence>
<keyword evidence="2 6" id="KW-0540">Nuclease</keyword>
<evidence type="ECO:0000256" key="7">
    <source>
        <dbReference type="NCBIfam" id="TIGR00188"/>
    </source>
</evidence>
<dbReference type="GO" id="GO:0004526">
    <property type="term" value="F:ribonuclease P activity"/>
    <property type="evidence" value="ECO:0007669"/>
    <property type="project" value="UniProtKB-UniRule"/>
</dbReference>
<proteinExistence type="inferred from homology"/>
<dbReference type="PANTHER" id="PTHR33992">
    <property type="entry name" value="RIBONUCLEASE P PROTEIN COMPONENT"/>
    <property type="match status" value="1"/>
</dbReference>
<dbReference type="InterPro" id="IPR000100">
    <property type="entry name" value="RNase_P"/>
</dbReference>
<dbReference type="GO" id="GO:0030677">
    <property type="term" value="C:ribonuclease P complex"/>
    <property type="evidence" value="ECO:0007669"/>
    <property type="project" value="TreeGrafter"/>
</dbReference>
<dbReference type="GO" id="GO:0042781">
    <property type="term" value="F:3'-tRNA processing endoribonuclease activity"/>
    <property type="evidence" value="ECO:0007669"/>
    <property type="project" value="TreeGrafter"/>
</dbReference>